<dbReference type="PANTHER" id="PTHR11662:SF399">
    <property type="entry name" value="FI19708P1-RELATED"/>
    <property type="match status" value="1"/>
</dbReference>
<feature type="transmembrane region" description="Helical" evidence="6">
    <location>
        <begin position="211"/>
        <end position="233"/>
    </location>
</feature>
<feature type="transmembrane region" description="Helical" evidence="6">
    <location>
        <begin position="282"/>
        <end position="302"/>
    </location>
</feature>
<feature type="transmembrane region" description="Helical" evidence="6">
    <location>
        <begin position="164"/>
        <end position="183"/>
    </location>
</feature>
<proteinExistence type="predicted"/>
<comment type="caution">
    <text evidence="7">The sequence shown here is derived from an EMBL/GenBank/DDBJ whole genome shotgun (WGS) entry which is preliminary data.</text>
</comment>
<dbReference type="Proteomes" id="UP000186817">
    <property type="component" value="Unassembled WGS sequence"/>
</dbReference>
<dbReference type="Gene3D" id="1.20.1250.20">
    <property type="entry name" value="MFS general substrate transporter like domains"/>
    <property type="match status" value="2"/>
</dbReference>
<dbReference type="OrthoDB" id="2985014at2759"/>
<feature type="transmembrane region" description="Helical" evidence="6">
    <location>
        <begin position="74"/>
        <end position="93"/>
    </location>
</feature>
<dbReference type="GO" id="GO:0016020">
    <property type="term" value="C:membrane"/>
    <property type="evidence" value="ECO:0007669"/>
    <property type="project" value="UniProtKB-SubCell"/>
</dbReference>
<dbReference type="EMBL" id="LSRX01000323">
    <property type="protein sequence ID" value="OLQ00593.1"/>
    <property type="molecule type" value="Genomic_DNA"/>
</dbReference>
<evidence type="ECO:0000256" key="4">
    <source>
        <dbReference type="ARBA" id="ARBA00023136"/>
    </source>
</evidence>
<feature type="transmembrane region" description="Helical" evidence="6">
    <location>
        <begin position="248"/>
        <end position="270"/>
    </location>
</feature>
<gene>
    <name evidence="7" type="primary">ANTR6</name>
    <name evidence="7" type="ORF">AK812_SmicGene16730</name>
</gene>
<evidence type="ECO:0000256" key="2">
    <source>
        <dbReference type="ARBA" id="ARBA00022692"/>
    </source>
</evidence>
<sequence length="472" mass="49840">MGKPSLPTILAICALAANYGSRSVLPVVSHVICSDSHCSASELVGASASAFFAGDLVAQLAAKPLVQRYSGQQLLSLGTAAWAAVLLLVPLAVQGPMLGLLLLKLPFGFCCGLGYPAAHALLAEAVPAAEKGLAVSLIVSASAMGAMISNFITPQLVDFCGWPTPFVLFAVLGGATAVAIRMLPSSRPKAKALVAETADWEELLVWSKEPLILAIYFAMYASGVANAFLYSFVPSLFVEAYGAQVSDLAWLTAAAPLCNSVCCVLSGILADRLAKSWPTHRCRMLMQLLGTALPALCLVTICSSESRFSVSILLTLWMGTHGFQTSGLTALFHDVAHTRASELFAIGNVFSKFAGILAGPMFSRNAALWGWKCVLCGLSVHYAMSGIVLISLMHRSKEAGKLFSTEEKLHTKPVALKMEQTSTGRKTAGGQEEPTVSLSPDSGPCSELPHKVPSYPPDQVPQMTQRRGRALG</sequence>
<dbReference type="GO" id="GO:0022857">
    <property type="term" value="F:transmembrane transporter activity"/>
    <property type="evidence" value="ECO:0007669"/>
    <property type="project" value="InterPro"/>
</dbReference>
<dbReference type="Pfam" id="PF07690">
    <property type="entry name" value="MFS_1"/>
    <property type="match status" value="1"/>
</dbReference>
<feature type="region of interest" description="Disordered" evidence="5">
    <location>
        <begin position="414"/>
        <end position="472"/>
    </location>
</feature>
<feature type="transmembrane region" description="Helical" evidence="6">
    <location>
        <begin position="133"/>
        <end position="152"/>
    </location>
</feature>
<dbReference type="InterPro" id="IPR020846">
    <property type="entry name" value="MFS_dom"/>
</dbReference>
<protein>
    <submittedName>
        <fullName evidence="7">Putative anion transporter 6, chloroplastic</fullName>
    </submittedName>
</protein>
<evidence type="ECO:0000313" key="8">
    <source>
        <dbReference type="Proteomes" id="UP000186817"/>
    </source>
</evidence>
<evidence type="ECO:0000256" key="6">
    <source>
        <dbReference type="SAM" id="Phobius"/>
    </source>
</evidence>
<reference evidence="7 8" key="1">
    <citation type="submission" date="2016-02" db="EMBL/GenBank/DDBJ databases">
        <title>Genome analysis of coral dinoflagellate symbionts highlights evolutionary adaptations to a symbiotic lifestyle.</title>
        <authorList>
            <person name="Aranda M."/>
            <person name="Li Y."/>
            <person name="Liew Y.J."/>
            <person name="Baumgarten S."/>
            <person name="Simakov O."/>
            <person name="Wilson M."/>
            <person name="Piel J."/>
            <person name="Ashoor H."/>
            <person name="Bougouffa S."/>
            <person name="Bajic V.B."/>
            <person name="Ryu T."/>
            <person name="Ravasi T."/>
            <person name="Bayer T."/>
            <person name="Micklem G."/>
            <person name="Kim H."/>
            <person name="Bhak J."/>
            <person name="Lajeunesse T.C."/>
            <person name="Voolstra C.R."/>
        </authorList>
    </citation>
    <scope>NUCLEOTIDE SEQUENCE [LARGE SCALE GENOMIC DNA]</scope>
    <source>
        <strain evidence="7 8">CCMP2467</strain>
    </source>
</reference>
<dbReference type="PROSITE" id="PS50850">
    <property type="entry name" value="MFS"/>
    <property type="match status" value="1"/>
</dbReference>
<accession>A0A1Q9DZK3</accession>
<evidence type="ECO:0000256" key="5">
    <source>
        <dbReference type="SAM" id="MobiDB-lite"/>
    </source>
</evidence>
<evidence type="ECO:0000256" key="3">
    <source>
        <dbReference type="ARBA" id="ARBA00022989"/>
    </source>
</evidence>
<keyword evidence="3 6" id="KW-1133">Transmembrane helix</keyword>
<keyword evidence="2 6" id="KW-0812">Transmembrane</keyword>
<dbReference type="AlphaFoldDB" id="A0A1Q9DZK3"/>
<dbReference type="OMA" id="NMILHKF"/>
<keyword evidence="4 6" id="KW-0472">Membrane</keyword>
<keyword evidence="8" id="KW-1185">Reference proteome</keyword>
<evidence type="ECO:0000256" key="1">
    <source>
        <dbReference type="ARBA" id="ARBA00004141"/>
    </source>
</evidence>
<dbReference type="InterPro" id="IPR036259">
    <property type="entry name" value="MFS_trans_sf"/>
</dbReference>
<dbReference type="InterPro" id="IPR050382">
    <property type="entry name" value="MFS_Na/Anion_cotransporter"/>
</dbReference>
<dbReference type="InterPro" id="IPR011701">
    <property type="entry name" value="MFS"/>
</dbReference>
<feature type="transmembrane region" description="Helical" evidence="6">
    <location>
        <begin position="369"/>
        <end position="392"/>
    </location>
</feature>
<dbReference type="SUPFAM" id="SSF103473">
    <property type="entry name" value="MFS general substrate transporter"/>
    <property type="match status" value="1"/>
</dbReference>
<feature type="transmembrane region" description="Helical" evidence="6">
    <location>
        <begin position="105"/>
        <end position="126"/>
    </location>
</feature>
<organism evidence="7 8">
    <name type="scientific">Symbiodinium microadriaticum</name>
    <name type="common">Dinoflagellate</name>
    <name type="synonym">Zooxanthella microadriatica</name>
    <dbReference type="NCBI Taxonomy" id="2951"/>
    <lineage>
        <taxon>Eukaryota</taxon>
        <taxon>Sar</taxon>
        <taxon>Alveolata</taxon>
        <taxon>Dinophyceae</taxon>
        <taxon>Suessiales</taxon>
        <taxon>Symbiodiniaceae</taxon>
        <taxon>Symbiodinium</taxon>
    </lineage>
</organism>
<name>A0A1Q9DZK3_SYMMI</name>
<comment type="subcellular location">
    <subcellularLocation>
        <location evidence="1">Membrane</location>
        <topology evidence="1">Multi-pass membrane protein</topology>
    </subcellularLocation>
</comment>
<evidence type="ECO:0000313" key="7">
    <source>
        <dbReference type="EMBL" id="OLQ00593.1"/>
    </source>
</evidence>
<dbReference type="PANTHER" id="PTHR11662">
    <property type="entry name" value="SOLUTE CARRIER FAMILY 17"/>
    <property type="match status" value="1"/>
</dbReference>
<feature type="transmembrane region" description="Helical" evidence="6">
    <location>
        <begin position="308"/>
        <end position="331"/>
    </location>
</feature>